<dbReference type="GO" id="GO:0055085">
    <property type="term" value="P:transmembrane transport"/>
    <property type="evidence" value="ECO:0007669"/>
    <property type="project" value="InterPro"/>
</dbReference>
<proteinExistence type="predicted"/>
<dbReference type="WBParaSite" id="EEL_0000271001-mRNA-1">
    <property type="protein sequence ID" value="EEL_0000271001-mRNA-1"/>
    <property type="gene ID" value="EEL_0000271001"/>
</dbReference>
<dbReference type="AlphaFoldDB" id="A0A0R3RMK0"/>
<organism evidence="7 8">
    <name type="scientific">Elaeophora elaphi</name>
    <dbReference type="NCBI Taxonomy" id="1147741"/>
    <lineage>
        <taxon>Eukaryota</taxon>
        <taxon>Metazoa</taxon>
        <taxon>Ecdysozoa</taxon>
        <taxon>Nematoda</taxon>
        <taxon>Chromadorea</taxon>
        <taxon>Rhabditida</taxon>
        <taxon>Spirurina</taxon>
        <taxon>Spiruromorpha</taxon>
        <taxon>Filarioidea</taxon>
        <taxon>Onchocercidae</taxon>
        <taxon>Elaeophora</taxon>
    </lineage>
</organism>
<sequence>MCILAVIIVMSLRSMFQKFSELPKIWPISKIDFLVWIVAFVTTVALDVMIGLIISVLFALMTLIFRSQWPRWERLVQLSASQPYFDNPKRYVTAASNPNIRLYRFESPLLFNNVERFKLRIYNAVTDWQTKVGTIDDSINADNLKSMNQRYLILDCSGISYIDCMGLNILKEVVSELKSQQITVHFGACNTSVRDSFEAAEIFSTIPKHCFFPTVDDAVAVISHLRGSNRSKISAAEMNHDNISMQPRISSDTIVPSDTHNLPKIFESSS</sequence>
<dbReference type="Gene3D" id="3.30.750.24">
    <property type="entry name" value="STAS domain"/>
    <property type="match status" value="1"/>
</dbReference>
<evidence type="ECO:0000313" key="7">
    <source>
        <dbReference type="Proteomes" id="UP000050640"/>
    </source>
</evidence>
<dbReference type="CDD" id="cd07042">
    <property type="entry name" value="STAS_SulP_like_sulfate_transporter"/>
    <property type="match status" value="1"/>
</dbReference>
<dbReference type="STRING" id="1147741.A0A0R3RMK0"/>
<dbReference type="InterPro" id="IPR001902">
    <property type="entry name" value="SLC26A/SulP_fam"/>
</dbReference>
<evidence type="ECO:0000313" key="8">
    <source>
        <dbReference type="WBParaSite" id="EEL_0000271001-mRNA-1"/>
    </source>
</evidence>
<dbReference type="PANTHER" id="PTHR11814">
    <property type="entry name" value="SULFATE TRANSPORTER"/>
    <property type="match status" value="1"/>
</dbReference>
<evidence type="ECO:0000256" key="3">
    <source>
        <dbReference type="ARBA" id="ARBA00022989"/>
    </source>
</evidence>
<dbReference type="PROSITE" id="PS50801">
    <property type="entry name" value="STAS"/>
    <property type="match status" value="1"/>
</dbReference>
<dbReference type="InterPro" id="IPR011547">
    <property type="entry name" value="SLC26A/SulP_dom"/>
</dbReference>
<evidence type="ECO:0000259" key="6">
    <source>
        <dbReference type="PROSITE" id="PS50801"/>
    </source>
</evidence>
<evidence type="ECO:0000256" key="2">
    <source>
        <dbReference type="ARBA" id="ARBA00022692"/>
    </source>
</evidence>
<evidence type="ECO:0000256" key="1">
    <source>
        <dbReference type="ARBA" id="ARBA00004141"/>
    </source>
</evidence>
<dbReference type="Proteomes" id="UP000050640">
    <property type="component" value="Unplaced"/>
</dbReference>
<feature type="domain" description="STAS" evidence="6">
    <location>
        <begin position="90"/>
        <end position="222"/>
    </location>
</feature>
<evidence type="ECO:0000256" key="5">
    <source>
        <dbReference type="SAM" id="Phobius"/>
    </source>
</evidence>
<dbReference type="InterPro" id="IPR002645">
    <property type="entry name" value="STAS_dom"/>
</dbReference>
<comment type="subcellular location">
    <subcellularLocation>
        <location evidence="1">Membrane</location>
        <topology evidence="1">Multi-pass membrane protein</topology>
    </subcellularLocation>
</comment>
<keyword evidence="3 5" id="KW-1133">Transmembrane helix</keyword>
<keyword evidence="2 5" id="KW-0812">Transmembrane</keyword>
<reference evidence="8" key="1">
    <citation type="submission" date="2017-02" db="UniProtKB">
        <authorList>
            <consortium name="WormBaseParasite"/>
        </authorList>
    </citation>
    <scope>IDENTIFICATION</scope>
</reference>
<keyword evidence="4 5" id="KW-0472">Membrane</keyword>
<dbReference type="Pfam" id="PF00916">
    <property type="entry name" value="Sulfate_transp"/>
    <property type="match status" value="1"/>
</dbReference>
<accession>A0A0R3RMK0</accession>
<feature type="transmembrane region" description="Helical" evidence="5">
    <location>
        <begin position="33"/>
        <end position="65"/>
    </location>
</feature>
<dbReference type="GO" id="GO:0016020">
    <property type="term" value="C:membrane"/>
    <property type="evidence" value="ECO:0007669"/>
    <property type="project" value="UniProtKB-SubCell"/>
</dbReference>
<name>A0A0R3RMK0_9BILA</name>
<protein>
    <submittedName>
        <fullName evidence="8">STAS domain-containing protein</fullName>
    </submittedName>
</protein>
<dbReference type="SUPFAM" id="SSF52091">
    <property type="entry name" value="SpoIIaa-like"/>
    <property type="match status" value="1"/>
</dbReference>
<evidence type="ECO:0000256" key="4">
    <source>
        <dbReference type="ARBA" id="ARBA00023136"/>
    </source>
</evidence>
<dbReference type="InterPro" id="IPR036513">
    <property type="entry name" value="STAS_dom_sf"/>
</dbReference>
<keyword evidence="7" id="KW-1185">Reference proteome</keyword>
<dbReference type="Pfam" id="PF01740">
    <property type="entry name" value="STAS"/>
    <property type="match status" value="1"/>
</dbReference>